<dbReference type="GO" id="GO:0005739">
    <property type="term" value="C:mitochondrion"/>
    <property type="evidence" value="ECO:0007669"/>
    <property type="project" value="TreeGrafter"/>
</dbReference>
<evidence type="ECO:0000256" key="4">
    <source>
        <dbReference type="ARBA" id="ARBA00015925"/>
    </source>
</evidence>
<keyword evidence="7" id="KW-1185">Reference proteome</keyword>
<evidence type="ECO:0000259" key="5">
    <source>
        <dbReference type="PROSITE" id="PS51733"/>
    </source>
</evidence>
<organism evidence="6 7">
    <name type="scientific">Aspergillus ellipticus CBS 707.79</name>
    <dbReference type="NCBI Taxonomy" id="1448320"/>
    <lineage>
        <taxon>Eukaryota</taxon>
        <taxon>Fungi</taxon>
        <taxon>Dikarya</taxon>
        <taxon>Ascomycota</taxon>
        <taxon>Pezizomycotina</taxon>
        <taxon>Eurotiomycetes</taxon>
        <taxon>Eurotiomycetidae</taxon>
        <taxon>Eurotiales</taxon>
        <taxon>Aspergillaceae</taxon>
        <taxon>Aspergillus</taxon>
        <taxon>Aspergillus subgen. Circumdati</taxon>
    </lineage>
</organism>
<comment type="pathway">
    <text evidence="2">Protein modification; protein lipoylation via exogenous pathway; protein N(6)-(lipoyl)lysine from lipoate: step 2/2.</text>
</comment>
<feature type="domain" description="BPL/LPL catalytic" evidence="5">
    <location>
        <begin position="66"/>
        <end position="281"/>
    </location>
</feature>
<evidence type="ECO:0000256" key="3">
    <source>
        <dbReference type="ARBA" id="ARBA00008242"/>
    </source>
</evidence>
<dbReference type="InterPro" id="IPR004562">
    <property type="entry name" value="LipoylTrfase_LipoateP_Ligase"/>
</dbReference>
<dbReference type="EMBL" id="KZ825804">
    <property type="protein sequence ID" value="PYH99176.1"/>
    <property type="molecule type" value="Genomic_DNA"/>
</dbReference>
<dbReference type="InterPro" id="IPR045864">
    <property type="entry name" value="aa-tRNA-synth_II/BPL/LPL"/>
</dbReference>
<name>A0A319DNP1_9EURO</name>
<dbReference type="InterPro" id="IPR004143">
    <property type="entry name" value="BPL_LPL_catalytic"/>
</dbReference>
<gene>
    <name evidence="6" type="ORF">BO71DRAFT_425343</name>
</gene>
<dbReference type="OrthoDB" id="201621at2759"/>
<evidence type="ECO:0000256" key="2">
    <source>
        <dbReference type="ARBA" id="ARBA00005085"/>
    </source>
</evidence>
<protein>
    <recommendedName>
        <fullName evidence="4">Putative lipoate-protein ligase A</fullName>
    </recommendedName>
</protein>
<dbReference type="AlphaFoldDB" id="A0A319DNP1"/>
<dbReference type="SUPFAM" id="SSF55681">
    <property type="entry name" value="Class II aaRS and biotin synthetases"/>
    <property type="match status" value="1"/>
</dbReference>
<dbReference type="Proteomes" id="UP000247810">
    <property type="component" value="Unassembled WGS sequence"/>
</dbReference>
<dbReference type="VEuPathDB" id="FungiDB:BO71DRAFT_425343"/>
<comment type="similarity">
    <text evidence="3">Belongs to the LplA family.</text>
</comment>
<evidence type="ECO:0000256" key="1">
    <source>
        <dbReference type="ARBA" id="ARBA00003253"/>
    </source>
</evidence>
<dbReference type="PANTHER" id="PTHR12561:SF3">
    <property type="entry name" value="LIPOYLTRANSFERASE 1, MITOCHONDRIAL"/>
    <property type="match status" value="1"/>
</dbReference>
<dbReference type="UniPathway" id="UPA00537">
    <property type="reaction ID" value="UER00595"/>
</dbReference>
<keyword evidence="6" id="KW-0808">Transferase</keyword>
<accession>A0A319DNP1</accession>
<comment type="function">
    <text evidence="1">Catalyzes both the ATP-dependent activation of exogenously supplied lipoate to lipoyl-AMP and the transfer of the activated lipoyl onto the lipoyl domains of lipoate-dependent enzymes.</text>
</comment>
<dbReference type="PROSITE" id="PS51733">
    <property type="entry name" value="BPL_LPL_CATALYTIC"/>
    <property type="match status" value="1"/>
</dbReference>
<dbReference type="FunFam" id="3.30.930.10:FF:000090">
    <property type="entry name" value="Lipoyltransferase and lipoate-protein ligase, putative"/>
    <property type="match status" value="1"/>
</dbReference>
<dbReference type="STRING" id="1448320.A0A319DNP1"/>
<proteinExistence type="inferred from homology"/>
<dbReference type="Gene3D" id="3.30.930.10">
    <property type="entry name" value="Bira Bifunctional Protein, Domain 2"/>
    <property type="match status" value="1"/>
</dbReference>
<dbReference type="PANTHER" id="PTHR12561">
    <property type="entry name" value="LIPOATE-PROTEIN LIGASE"/>
    <property type="match status" value="1"/>
</dbReference>
<dbReference type="CDD" id="cd16443">
    <property type="entry name" value="LplA"/>
    <property type="match status" value="1"/>
</dbReference>
<dbReference type="Pfam" id="PF21948">
    <property type="entry name" value="LplA-B_cat"/>
    <property type="match status" value="1"/>
</dbReference>
<reference evidence="6 7" key="1">
    <citation type="submission" date="2018-02" db="EMBL/GenBank/DDBJ databases">
        <title>The genomes of Aspergillus section Nigri reveals drivers in fungal speciation.</title>
        <authorList>
            <consortium name="DOE Joint Genome Institute"/>
            <person name="Vesth T.C."/>
            <person name="Nybo J."/>
            <person name="Theobald S."/>
            <person name="Brandl J."/>
            <person name="Frisvad J.C."/>
            <person name="Nielsen K.F."/>
            <person name="Lyhne E.K."/>
            <person name="Kogle M.E."/>
            <person name="Kuo A."/>
            <person name="Riley R."/>
            <person name="Clum A."/>
            <person name="Nolan M."/>
            <person name="Lipzen A."/>
            <person name="Salamov A."/>
            <person name="Henrissat B."/>
            <person name="Wiebenga A."/>
            <person name="De vries R.P."/>
            <person name="Grigoriev I.V."/>
            <person name="Mortensen U.H."/>
            <person name="Andersen M.R."/>
            <person name="Baker S.E."/>
        </authorList>
    </citation>
    <scope>NUCLEOTIDE SEQUENCE [LARGE SCALE GENOMIC DNA]</scope>
    <source>
        <strain evidence="6 7">CBS 707.79</strain>
    </source>
</reference>
<dbReference type="GO" id="GO:0017118">
    <property type="term" value="F:lipoyltransferase activity"/>
    <property type="evidence" value="ECO:0007669"/>
    <property type="project" value="TreeGrafter"/>
</dbReference>
<keyword evidence="6" id="KW-0436">Ligase</keyword>
<evidence type="ECO:0000313" key="6">
    <source>
        <dbReference type="EMBL" id="PYH99176.1"/>
    </source>
</evidence>
<sequence length="444" mass="49524">MRRPLLPRPSGWLLSRPAVRCNSSFSADHFAQLASRPSSKHQIYQSLSTDPYVNLSIEHFLLEHAPADSSILFLYINQPCVVIGRNQNPWLETNLRVLHNDRRGSADHATTQDALYVRRRSGGGAVFHDEGNLNYSVISPRTTFTRNKHAEMVVRALHQLGATSTRVNDRHDIVMSLDDGPSTGEQNLQQPRKISGSAFKLTRHRALHHGTCLLDSPNINILGSFLRSPARDYIKAKGVESVRSPVANVSSVFADASIPFSIQDVIAGIMGQFAALYQASPDAVRRAQRAYVHEPELYSGDDWVVGAVGETQGYEEPEIKKGIDELRSLEWMYTQTPQFIFSTDPVEEDPRERPALPSSLPPSTRVFLRLKHGAIIESHISTSPDPSIASEQAARMHEVLKDRKLHELLPTQWKEVLHAQLAAEEETGTIEELAGFIATKLGWI</sequence>
<evidence type="ECO:0000313" key="7">
    <source>
        <dbReference type="Proteomes" id="UP000247810"/>
    </source>
</evidence>
<dbReference type="GO" id="GO:0016874">
    <property type="term" value="F:ligase activity"/>
    <property type="evidence" value="ECO:0007669"/>
    <property type="project" value="UniProtKB-KW"/>
</dbReference>
<dbReference type="GO" id="GO:0009249">
    <property type="term" value="P:protein lipoylation"/>
    <property type="evidence" value="ECO:0007669"/>
    <property type="project" value="InterPro"/>
</dbReference>